<sequence length="651" mass="65853">MHFVPSRPLVIAVSIALALSACGSNTDSADNQPLVPPAAPADQGAAEVAAVPSATAFVDTIASNQRGDARYATLATNAGVRILGGFLAVWKPLTELVDAGSPAPALDGFPAVVASTWTGVPNDGKPDGTIVNAAVHAANIDYVVQATANRSAAQATQAYLDDRRGKGYSVTEGLGPLTAAWRAAAQQTTTINAVAADAVSVLYNDGGNNTGVAGSANAGFGSVVDLVNLVGNNASTEPAKRFYKYARPYRWSAAVQLLPTLVPAKSTTPATDGGFTSGHSAEATRDAVAMAYALPERYQELLARGLELGESRILAGMHSPLDVLSGRILGQASAAANLADAANAAKKAAAVTQAHATLMAATGTNADSFAAYAQSGTPANDRFADYAVNKANYLRRSTYGFAPIGAVGAAAVVPKGAEVLLETRQPYLSDAQRRVVLKTTALPSGYPVMDDAEGWGRLNLFAAADGYGAFNGNVVLVMDAAKGGFHALDRWRNDIVGSGKLVKQGSGTLRLAGANSWSGGTELSAGVLQGDSATAFGAGDVYVSGGTLIANAPAPLKVAGKYTQLSGATTLELDIGAAGGQGSMTVAGAATIAGGTLRVKFANGYKPKAGDSIVVLSAGSLKGKFVTITVDGYANVTPVYSATGLSLTIGG</sequence>
<dbReference type="SUPFAM" id="SSF51126">
    <property type="entry name" value="Pectin lyase-like"/>
    <property type="match status" value="1"/>
</dbReference>
<dbReference type="InterPro" id="IPR036938">
    <property type="entry name" value="PAP2/HPO_sf"/>
</dbReference>
<evidence type="ECO:0000256" key="2">
    <source>
        <dbReference type="SAM" id="SignalP"/>
    </source>
</evidence>
<evidence type="ECO:0000256" key="1">
    <source>
        <dbReference type="ARBA" id="ARBA00022729"/>
    </source>
</evidence>
<keyword evidence="5" id="KW-1185">Reference proteome</keyword>
<dbReference type="InterPro" id="IPR013425">
    <property type="entry name" value="Autotrns_rpt"/>
</dbReference>
<dbReference type="SMART" id="SM00014">
    <property type="entry name" value="acidPPc"/>
    <property type="match status" value="1"/>
</dbReference>
<dbReference type="RefSeq" id="WP_166098115.1">
    <property type="nucleotide sequence ID" value="NZ_JAADJT010000001.1"/>
</dbReference>
<name>A0ABX0FF27_9BURK</name>
<dbReference type="PROSITE" id="PS51257">
    <property type="entry name" value="PROKAR_LIPOPROTEIN"/>
    <property type="match status" value="1"/>
</dbReference>
<reference evidence="4 5" key="1">
    <citation type="submission" date="2020-01" db="EMBL/GenBank/DDBJ databases">
        <authorList>
            <person name="Lee S.D."/>
        </authorList>
    </citation>
    <scope>NUCLEOTIDE SEQUENCE [LARGE SCALE GENOMIC DNA]</scope>
    <source>
        <strain evidence="4 5">SAP-35</strain>
    </source>
</reference>
<keyword evidence="1 2" id="KW-0732">Signal</keyword>
<evidence type="ECO:0000313" key="4">
    <source>
        <dbReference type="EMBL" id="NGZ83129.1"/>
    </source>
</evidence>
<dbReference type="InterPro" id="IPR000326">
    <property type="entry name" value="PAP2/HPO"/>
</dbReference>
<dbReference type="NCBIfam" id="TIGR02601">
    <property type="entry name" value="autotrns_rpt"/>
    <property type="match status" value="1"/>
</dbReference>
<comment type="caution">
    <text evidence="4">The sequence shown here is derived from an EMBL/GenBank/DDBJ whole genome shotgun (WGS) entry which is preliminary data.</text>
</comment>
<feature type="chain" id="PRO_5046521325" evidence="2">
    <location>
        <begin position="30"/>
        <end position="651"/>
    </location>
</feature>
<feature type="domain" description="Phosphatidic acid phosphatase type 2/haloperoxidase" evidence="3">
    <location>
        <begin position="220"/>
        <end position="338"/>
    </location>
</feature>
<accession>A0ABX0FF27</accession>
<dbReference type="Gene3D" id="1.20.144.10">
    <property type="entry name" value="Phosphatidic acid phosphatase type 2/haloperoxidase"/>
    <property type="match status" value="1"/>
</dbReference>
<evidence type="ECO:0000313" key="5">
    <source>
        <dbReference type="Proteomes" id="UP000666369"/>
    </source>
</evidence>
<dbReference type="SUPFAM" id="SSF48317">
    <property type="entry name" value="Acid phosphatase/Vanadium-dependent haloperoxidase"/>
    <property type="match status" value="1"/>
</dbReference>
<dbReference type="InterPro" id="IPR011050">
    <property type="entry name" value="Pectin_lyase_fold/virulence"/>
</dbReference>
<dbReference type="EMBL" id="JAADJT010000001">
    <property type="protein sequence ID" value="NGZ83129.1"/>
    <property type="molecule type" value="Genomic_DNA"/>
</dbReference>
<proteinExistence type="predicted"/>
<organism evidence="4 5">
    <name type="scientific">Duganella aceris</name>
    <dbReference type="NCBI Taxonomy" id="2703883"/>
    <lineage>
        <taxon>Bacteria</taxon>
        <taxon>Pseudomonadati</taxon>
        <taxon>Pseudomonadota</taxon>
        <taxon>Betaproteobacteria</taxon>
        <taxon>Burkholderiales</taxon>
        <taxon>Oxalobacteraceae</taxon>
        <taxon>Telluria group</taxon>
        <taxon>Duganella</taxon>
    </lineage>
</organism>
<evidence type="ECO:0000259" key="3">
    <source>
        <dbReference type="SMART" id="SM00014"/>
    </source>
</evidence>
<gene>
    <name evidence="4" type="ORF">GW587_02485</name>
</gene>
<dbReference type="Pfam" id="PF12951">
    <property type="entry name" value="PATR"/>
    <property type="match status" value="1"/>
</dbReference>
<reference evidence="5" key="2">
    <citation type="submission" date="2023-07" db="EMBL/GenBank/DDBJ databases">
        <title>Duganella aceri sp. nov., isolated from tree sap.</title>
        <authorList>
            <person name="Kim I.S."/>
        </authorList>
    </citation>
    <scope>NUCLEOTIDE SEQUENCE [LARGE SCALE GENOMIC DNA]</scope>
    <source>
        <strain evidence="5">SAP-35</strain>
    </source>
</reference>
<feature type="signal peptide" evidence="2">
    <location>
        <begin position="1"/>
        <end position="29"/>
    </location>
</feature>
<dbReference type="Proteomes" id="UP000666369">
    <property type="component" value="Unassembled WGS sequence"/>
</dbReference>
<dbReference type="Pfam" id="PF01569">
    <property type="entry name" value="PAP2"/>
    <property type="match status" value="1"/>
</dbReference>
<protein>
    <submittedName>
        <fullName evidence="4">Phosphatase PAP2 family protein</fullName>
    </submittedName>
</protein>